<dbReference type="Proteomes" id="UP000698752">
    <property type="component" value="Unassembled WGS sequence"/>
</dbReference>
<name>A0ABS5EQ62_9PROT</name>
<dbReference type="Gene3D" id="3.40.190.10">
    <property type="entry name" value="Periplasmic binding protein-like II"/>
    <property type="match status" value="1"/>
</dbReference>
<dbReference type="PANTHER" id="PTHR42928">
    <property type="entry name" value="TRICARBOXYLATE-BINDING PROTEIN"/>
    <property type="match status" value="1"/>
</dbReference>
<sequence length="275" mass="29079">MLADRLSVAWKQPVVVEARPGASGTIAAGVVARAAPDGYTLGLVASTHAVAPLLIPRLPFSVQRDFTPIAQVVSHPLILVVHPSSPARTVQELIALARQRRGELTMGTVGVGTSFHLAAAQLAVQAGVQFTYVPYNGASTAQTAIIRGEVDALFQNPLLAVPAVRDDGLRALGTSGTHRWRDLPDVPTIAEAGFPGYEAKVWYGFLGPASLPADLLARIADSIQAAMEIPEVQARLQASGFEPSYVGPAAFGRIIEEDFERWGHVIRAAGIQGVE</sequence>
<dbReference type="EMBL" id="JAAEDI010000042">
    <property type="protein sequence ID" value="MBR0653170.1"/>
    <property type="molecule type" value="Genomic_DNA"/>
</dbReference>
<dbReference type="Gene3D" id="3.40.190.150">
    <property type="entry name" value="Bordetella uptake gene, domain 1"/>
    <property type="match status" value="1"/>
</dbReference>
<protein>
    <submittedName>
        <fullName evidence="2">Tripartite tricarboxylate transporter substrate binding protein</fullName>
    </submittedName>
</protein>
<accession>A0ABS5EQ62</accession>
<comment type="similarity">
    <text evidence="1">Belongs to the UPF0065 (bug) family.</text>
</comment>
<dbReference type="InterPro" id="IPR005064">
    <property type="entry name" value="BUG"/>
</dbReference>
<reference evidence="3" key="1">
    <citation type="journal article" date="2021" name="Syst. Appl. Microbiol.">
        <title>Roseomonas hellenica sp. nov., isolated from roots of wild-growing Alkanna tinctoria.</title>
        <authorList>
            <person name="Rat A."/>
            <person name="Naranjo H.D."/>
            <person name="Lebbe L."/>
            <person name="Cnockaert M."/>
            <person name="Krigas N."/>
            <person name="Grigoriadou K."/>
            <person name="Maloupa E."/>
            <person name="Willems A."/>
        </authorList>
    </citation>
    <scope>NUCLEOTIDE SEQUENCE [LARGE SCALE GENOMIC DNA]</scope>
    <source>
        <strain evidence="3">LMG 31159</strain>
    </source>
</reference>
<evidence type="ECO:0000313" key="3">
    <source>
        <dbReference type="Proteomes" id="UP000698752"/>
    </source>
</evidence>
<evidence type="ECO:0000313" key="2">
    <source>
        <dbReference type="EMBL" id="MBR0653170.1"/>
    </source>
</evidence>
<dbReference type="PANTHER" id="PTHR42928:SF5">
    <property type="entry name" value="BLR1237 PROTEIN"/>
    <property type="match status" value="1"/>
</dbReference>
<dbReference type="SUPFAM" id="SSF53850">
    <property type="entry name" value="Periplasmic binding protein-like II"/>
    <property type="match status" value="1"/>
</dbReference>
<organism evidence="2 3">
    <name type="scientific">Neoroseomonas terrae</name>
    <dbReference type="NCBI Taxonomy" id="424799"/>
    <lineage>
        <taxon>Bacteria</taxon>
        <taxon>Pseudomonadati</taxon>
        <taxon>Pseudomonadota</taxon>
        <taxon>Alphaproteobacteria</taxon>
        <taxon>Acetobacterales</taxon>
        <taxon>Acetobacteraceae</taxon>
        <taxon>Neoroseomonas</taxon>
    </lineage>
</organism>
<dbReference type="InterPro" id="IPR042100">
    <property type="entry name" value="Bug_dom1"/>
</dbReference>
<dbReference type="Pfam" id="PF03401">
    <property type="entry name" value="TctC"/>
    <property type="match status" value="1"/>
</dbReference>
<keyword evidence="3" id="KW-1185">Reference proteome</keyword>
<evidence type="ECO:0000256" key="1">
    <source>
        <dbReference type="ARBA" id="ARBA00006987"/>
    </source>
</evidence>
<proteinExistence type="inferred from homology"/>
<gene>
    <name evidence="2" type="ORF">GXW78_26175</name>
</gene>
<dbReference type="RefSeq" id="WP_211871877.1">
    <property type="nucleotide sequence ID" value="NZ_JAAEDI010000042.1"/>
</dbReference>
<comment type="caution">
    <text evidence="2">The sequence shown here is derived from an EMBL/GenBank/DDBJ whole genome shotgun (WGS) entry which is preliminary data.</text>
</comment>